<name>A0A162V9S7_PHYB8</name>
<dbReference type="PROSITE" id="PS50280">
    <property type="entry name" value="SET"/>
    <property type="match status" value="1"/>
</dbReference>
<dbReference type="InterPro" id="IPR001214">
    <property type="entry name" value="SET_dom"/>
</dbReference>
<gene>
    <name evidence="2" type="ORF">PHYBLDRAFT_161758</name>
</gene>
<dbReference type="Pfam" id="PF00856">
    <property type="entry name" value="SET"/>
    <property type="match status" value="1"/>
</dbReference>
<dbReference type="PANTHER" id="PTHR13271">
    <property type="entry name" value="UNCHARACTERIZED PUTATIVE METHYLTRANSFERASE"/>
    <property type="match status" value="1"/>
</dbReference>
<evidence type="ECO:0000313" key="3">
    <source>
        <dbReference type="Proteomes" id="UP000077315"/>
    </source>
</evidence>
<dbReference type="Proteomes" id="UP000077315">
    <property type="component" value="Unassembled WGS sequence"/>
</dbReference>
<dbReference type="EMBL" id="KV440971">
    <property type="protein sequence ID" value="OAD81123.1"/>
    <property type="molecule type" value="Genomic_DNA"/>
</dbReference>
<reference evidence="3" key="1">
    <citation type="submission" date="2015-06" db="EMBL/GenBank/DDBJ databases">
        <title>Expansion of signal transduction pathways in fungi by whole-genome duplication.</title>
        <authorList>
            <consortium name="DOE Joint Genome Institute"/>
            <person name="Corrochano L.M."/>
            <person name="Kuo A."/>
            <person name="Marcet-Houben M."/>
            <person name="Polaino S."/>
            <person name="Salamov A."/>
            <person name="Villalobos J.M."/>
            <person name="Alvarez M.I."/>
            <person name="Avalos J."/>
            <person name="Benito E.P."/>
            <person name="Benoit I."/>
            <person name="Burger G."/>
            <person name="Camino L.P."/>
            <person name="Canovas D."/>
            <person name="Cerda-Olmedo E."/>
            <person name="Cheng J.-F."/>
            <person name="Dominguez A."/>
            <person name="Elias M."/>
            <person name="Eslava A.P."/>
            <person name="Glaser F."/>
            <person name="Grimwood J."/>
            <person name="Gutierrez G."/>
            <person name="Heitman J."/>
            <person name="Henrissat B."/>
            <person name="Iturriaga E.A."/>
            <person name="Lang B.F."/>
            <person name="Lavin J.L."/>
            <person name="Lee S."/>
            <person name="Li W."/>
            <person name="Lindquist E."/>
            <person name="Lopez-Garcia S."/>
            <person name="Luque E.M."/>
            <person name="Marcos A.T."/>
            <person name="Martin J."/>
            <person name="McCluskey K."/>
            <person name="Medina H.R."/>
            <person name="Miralles-Duran A."/>
            <person name="Miyazaki A."/>
            <person name="Munoz-Torres E."/>
            <person name="Oguiza J.A."/>
            <person name="Ohm R."/>
            <person name="Olmedo M."/>
            <person name="Orejas M."/>
            <person name="Ortiz-Castellanos L."/>
            <person name="Pisabarro A.G."/>
            <person name="Rodriguez-Romero J."/>
            <person name="Ruiz-Herrera J."/>
            <person name="Ruiz-Vazquez R."/>
            <person name="Sanz C."/>
            <person name="Schackwitz W."/>
            <person name="Schmutz J."/>
            <person name="Shahriari M."/>
            <person name="Shelest E."/>
            <person name="Silva-Franco F."/>
            <person name="Soanes D."/>
            <person name="Syed K."/>
            <person name="Tagua V.G."/>
            <person name="Talbot N.J."/>
            <person name="Thon M."/>
            <person name="De vries R.P."/>
            <person name="Wiebenga A."/>
            <person name="Yadav J.S."/>
            <person name="Braun E.L."/>
            <person name="Baker S."/>
            <person name="Garre V."/>
            <person name="Horwitz B."/>
            <person name="Torres-Martinez S."/>
            <person name="Idnurm A."/>
            <person name="Herrera-Estrella A."/>
            <person name="Gabaldon T."/>
            <person name="Grigoriev I.V."/>
        </authorList>
    </citation>
    <scope>NUCLEOTIDE SEQUENCE [LARGE SCALE GENOMIC DNA]</scope>
    <source>
        <strain evidence="3">NRRL 1555(-)</strain>
    </source>
</reference>
<dbReference type="VEuPathDB" id="FungiDB:PHYBLDRAFT_161758"/>
<dbReference type="InterPro" id="IPR046341">
    <property type="entry name" value="SET_dom_sf"/>
</dbReference>
<proteinExistence type="predicted"/>
<organism evidence="2 3">
    <name type="scientific">Phycomyces blakesleeanus (strain ATCC 8743b / DSM 1359 / FGSC 10004 / NBRC 33097 / NRRL 1555)</name>
    <dbReference type="NCBI Taxonomy" id="763407"/>
    <lineage>
        <taxon>Eukaryota</taxon>
        <taxon>Fungi</taxon>
        <taxon>Fungi incertae sedis</taxon>
        <taxon>Mucoromycota</taxon>
        <taxon>Mucoromycotina</taxon>
        <taxon>Mucoromycetes</taxon>
        <taxon>Mucorales</taxon>
        <taxon>Phycomycetaceae</taxon>
        <taxon>Phycomyces</taxon>
    </lineage>
</organism>
<dbReference type="InterPro" id="IPR044429">
    <property type="entry name" value="SETD4_SET"/>
</dbReference>
<dbReference type="SUPFAM" id="SSF82199">
    <property type="entry name" value="SET domain"/>
    <property type="match status" value="1"/>
</dbReference>
<dbReference type="RefSeq" id="XP_018299163.1">
    <property type="nucleotide sequence ID" value="XM_018434458.1"/>
</dbReference>
<dbReference type="InParanoid" id="A0A162V9S7"/>
<sequence length="451" mass="51749">MRLIIIPGISLLVVHDQKYEQFIQWLDSNDFPKTKLELAHFPSKSSRYLLFLFSRLTNTYTGRGMMAMSPIEAGEVIVSVPRRFLITNKSLMAIYGPHPLSTHQLLALHLVLLCRDRESWWEPYTSLLPSHFSTMPVKYPTELQNHLPHSLTVLFTRFGLEQVAQQKHKIEEDFVAAAKFFNSKRDSLQSQEPILYEEYEWAWLCVNTRCIHLKTADATAKGGNMALAPMLDFLNHAWDAKIQSDFNIKNQCFEIKTLVPYAKGEQVFISYGPHDNLAILKEYGFVVPDNVFNYIQLDDEVWSLFDDMETPEGAIIKKQILEGAGYSGDYSIKKGDVSFRLLCALRLLALEGAGRPGFNRRVMQWNDVVMGQTERISADNERRVMIMLQSICGQVHEEAAREVEELEEIMNNNSPGMHPFAVRFLHSTWNETKAIASEMLIEIEEKLPLIT</sequence>
<accession>A0A162V9S7</accession>
<dbReference type="AlphaFoldDB" id="A0A162V9S7"/>
<dbReference type="Gene3D" id="3.90.1410.10">
    <property type="entry name" value="set domain protein methyltransferase, domain 1"/>
    <property type="match status" value="1"/>
</dbReference>
<dbReference type="GeneID" id="28995364"/>
<dbReference type="GO" id="GO:0016279">
    <property type="term" value="F:protein-lysine N-methyltransferase activity"/>
    <property type="evidence" value="ECO:0007669"/>
    <property type="project" value="InterPro"/>
</dbReference>
<evidence type="ECO:0000259" key="1">
    <source>
        <dbReference type="PROSITE" id="PS50280"/>
    </source>
</evidence>
<dbReference type="FunCoup" id="A0A162V9S7">
    <property type="interactions" value="137"/>
</dbReference>
<dbReference type="InterPro" id="IPR050600">
    <property type="entry name" value="SETD3_SETD6_MTase"/>
</dbReference>
<evidence type="ECO:0000313" key="2">
    <source>
        <dbReference type="EMBL" id="OAD81123.1"/>
    </source>
</evidence>
<protein>
    <recommendedName>
        <fullName evidence="1">SET domain-containing protein</fullName>
    </recommendedName>
</protein>
<dbReference type="CDD" id="cd19177">
    <property type="entry name" value="SET_SETD4"/>
    <property type="match status" value="1"/>
</dbReference>
<keyword evidence="3" id="KW-1185">Reference proteome</keyword>
<dbReference type="OrthoDB" id="341421at2759"/>
<feature type="domain" description="SET" evidence="1">
    <location>
        <begin position="34"/>
        <end position="272"/>
    </location>
</feature>
<dbReference type="PANTHER" id="PTHR13271:SF151">
    <property type="entry name" value="SET DOMAIN-CONTAINING PROTEIN 4"/>
    <property type="match status" value="1"/>
</dbReference>
<dbReference type="STRING" id="763407.A0A162V9S7"/>